<feature type="compositionally biased region" description="Pro residues" evidence="1">
    <location>
        <begin position="142"/>
        <end position="152"/>
    </location>
</feature>
<proteinExistence type="predicted"/>
<gene>
    <name evidence="2" type="ORF">LTR24_004603</name>
</gene>
<comment type="caution">
    <text evidence="2">The sequence shown here is derived from an EMBL/GenBank/DDBJ whole genome shotgun (WGS) entry which is preliminary data.</text>
</comment>
<accession>A0ABR0KBX1</accession>
<evidence type="ECO:0000256" key="1">
    <source>
        <dbReference type="SAM" id="MobiDB-lite"/>
    </source>
</evidence>
<feature type="compositionally biased region" description="Polar residues" evidence="1">
    <location>
        <begin position="124"/>
        <end position="136"/>
    </location>
</feature>
<dbReference type="Proteomes" id="UP001345013">
    <property type="component" value="Unassembled WGS sequence"/>
</dbReference>
<evidence type="ECO:0000313" key="2">
    <source>
        <dbReference type="EMBL" id="KAK5093073.1"/>
    </source>
</evidence>
<evidence type="ECO:0000313" key="3">
    <source>
        <dbReference type="Proteomes" id="UP001345013"/>
    </source>
</evidence>
<name>A0ABR0KBX1_9EURO</name>
<keyword evidence="3" id="KW-1185">Reference proteome</keyword>
<organism evidence="2 3">
    <name type="scientific">Lithohypha guttulata</name>
    <dbReference type="NCBI Taxonomy" id="1690604"/>
    <lineage>
        <taxon>Eukaryota</taxon>
        <taxon>Fungi</taxon>
        <taxon>Dikarya</taxon>
        <taxon>Ascomycota</taxon>
        <taxon>Pezizomycotina</taxon>
        <taxon>Eurotiomycetes</taxon>
        <taxon>Chaetothyriomycetidae</taxon>
        <taxon>Chaetothyriales</taxon>
        <taxon>Trichomeriaceae</taxon>
        <taxon>Lithohypha</taxon>
    </lineage>
</organism>
<protein>
    <submittedName>
        <fullName evidence="2">Uncharacterized protein</fullName>
    </submittedName>
</protein>
<dbReference type="EMBL" id="JAVRRG010000048">
    <property type="protein sequence ID" value="KAK5093073.1"/>
    <property type="molecule type" value="Genomic_DNA"/>
</dbReference>
<reference evidence="2 3" key="1">
    <citation type="submission" date="2023-08" db="EMBL/GenBank/DDBJ databases">
        <title>Black Yeasts Isolated from many extreme environments.</title>
        <authorList>
            <person name="Coleine C."/>
            <person name="Stajich J.E."/>
            <person name="Selbmann L."/>
        </authorList>
    </citation>
    <scope>NUCLEOTIDE SEQUENCE [LARGE SCALE GENOMIC DNA]</scope>
    <source>
        <strain evidence="2 3">CCFEE 5885</strain>
    </source>
</reference>
<feature type="compositionally biased region" description="Acidic residues" evidence="1">
    <location>
        <begin position="160"/>
        <end position="170"/>
    </location>
</feature>
<feature type="region of interest" description="Disordered" evidence="1">
    <location>
        <begin position="118"/>
        <end position="174"/>
    </location>
</feature>
<sequence length="181" mass="20595">MPPNMAAINAQFGNAGFTQYQFHYDLVGPHILKIMHQLQKMLKLTSIEGICALLDPLAVTAELLIHGNLTPYERWICLIVRQDLLEMRDQHGNDPKLRSRVEKIEKRLHDLFYSIKSREEQSGNRKAQSPPAQQQEADNRPNSPPSSPPPHIAEPATHDLDDDSEEDFVMVDDPRTLVVEL</sequence>